<feature type="domain" description="DUF418" evidence="2">
    <location>
        <begin position="253"/>
        <end position="413"/>
    </location>
</feature>
<feature type="transmembrane region" description="Helical" evidence="1">
    <location>
        <begin position="72"/>
        <end position="95"/>
    </location>
</feature>
<keyword evidence="1" id="KW-1133">Transmembrane helix</keyword>
<gene>
    <name evidence="3" type="ORF">GRI48_13380</name>
</gene>
<feature type="transmembrane region" description="Helical" evidence="1">
    <location>
        <begin position="155"/>
        <end position="173"/>
    </location>
</feature>
<accession>A0A844YKG5</accession>
<dbReference type="Pfam" id="PF04235">
    <property type="entry name" value="DUF418"/>
    <property type="match status" value="1"/>
</dbReference>
<dbReference type="PANTHER" id="PTHR30590">
    <property type="entry name" value="INNER MEMBRANE PROTEIN"/>
    <property type="match status" value="1"/>
</dbReference>
<dbReference type="AlphaFoldDB" id="A0A844YKG5"/>
<keyword evidence="4" id="KW-1185">Reference proteome</keyword>
<dbReference type="PANTHER" id="PTHR30590:SF2">
    <property type="entry name" value="INNER MEMBRANE PROTEIN"/>
    <property type="match status" value="1"/>
</dbReference>
<organism evidence="3 4">
    <name type="scientific">Qipengyuania oceanensis</name>
    <dbReference type="NCBI Taxonomy" id="1463597"/>
    <lineage>
        <taxon>Bacteria</taxon>
        <taxon>Pseudomonadati</taxon>
        <taxon>Pseudomonadota</taxon>
        <taxon>Alphaproteobacteria</taxon>
        <taxon>Sphingomonadales</taxon>
        <taxon>Erythrobacteraceae</taxon>
        <taxon>Qipengyuania</taxon>
    </lineage>
</organism>
<protein>
    <submittedName>
        <fullName evidence="3">DUF418 domain-containing protein</fullName>
    </submittedName>
</protein>
<feature type="transmembrane region" description="Helical" evidence="1">
    <location>
        <begin position="374"/>
        <end position="390"/>
    </location>
</feature>
<proteinExistence type="predicted"/>
<evidence type="ECO:0000313" key="4">
    <source>
        <dbReference type="Proteomes" id="UP000445582"/>
    </source>
</evidence>
<feature type="transmembrane region" description="Helical" evidence="1">
    <location>
        <begin position="30"/>
        <end position="52"/>
    </location>
</feature>
<feature type="transmembrane region" description="Helical" evidence="1">
    <location>
        <begin position="131"/>
        <end position="148"/>
    </location>
</feature>
<dbReference type="InterPro" id="IPR052529">
    <property type="entry name" value="Bact_Transport_Assoc"/>
</dbReference>
<reference evidence="3 4" key="1">
    <citation type="submission" date="2019-12" db="EMBL/GenBank/DDBJ databases">
        <title>Genomic-based taxomic classification of the family Erythrobacteraceae.</title>
        <authorList>
            <person name="Xu L."/>
        </authorList>
    </citation>
    <scope>NUCLEOTIDE SEQUENCE [LARGE SCALE GENOMIC DNA]</scope>
    <source>
        <strain evidence="3 4">MCCC 1A09965</strain>
    </source>
</reference>
<evidence type="ECO:0000313" key="3">
    <source>
        <dbReference type="EMBL" id="MXO63995.1"/>
    </source>
</evidence>
<dbReference type="OrthoDB" id="9807744at2"/>
<feature type="transmembrane region" description="Helical" evidence="1">
    <location>
        <begin position="243"/>
        <end position="259"/>
    </location>
</feature>
<comment type="caution">
    <text evidence="3">The sequence shown here is derived from an EMBL/GenBank/DDBJ whole genome shotgun (WGS) entry which is preliminary data.</text>
</comment>
<feature type="transmembrane region" description="Helical" evidence="1">
    <location>
        <begin position="311"/>
        <end position="334"/>
    </location>
</feature>
<name>A0A844YKG5_9SPHN</name>
<feature type="transmembrane region" description="Helical" evidence="1">
    <location>
        <begin position="107"/>
        <end position="125"/>
    </location>
</feature>
<evidence type="ECO:0000256" key="1">
    <source>
        <dbReference type="SAM" id="Phobius"/>
    </source>
</evidence>
<feature type="transmembrane region" description="Helical" evidence="1">
    <location>
        <begin position="271"/>
        <end position="291"/>
    </location>
</feature>
<dbReference type="Proteomes" id="UP000445582">
    <property type="component" value="Unassembled WGS sequence"/>
</dbReference>
<keyword evidence="1" id="KW-0812">Transmembrane</keyword>
<keyword evidence="1" id="KW-0472">Membrane</keyword>
<evidence type="ECO:0000259" key="2">
    <source>
        <dbReference type="Pfam" id="PF04235"/>
    </source>
</evidence>
<feature type="transmembrane region" description="Helical" evidence="1">
    <location>
        <begin position="346"/>
        <end position="368"/>
    </location>
</feature>
<dbReference type="EMBL" id="WTYN01000005">
    <property type="protein sequence ID" value="MXO63995.1"/>
    <property type="molecule type" value="Genomic_DNA"/>
</dbReference>
<dbReference type="InterPro" id="IPR007349">
    <property type="entry name" value="DUF418"/>
</dbReference>
<sequence>MIENQVETLAEPISASDNQRLPSLDFIRGIAVMGILVANIVAFGQPLSAYIWPGGFLTDHGTVSNWLWVAQLTLIDGKMRGLFALLFGAGMILFLDRARTRNSGRWLQARRLVWLFAFGYAHFLFISKTDILTVYATCGLIALLFVNWRPKTQLWVGIVIYLLGAVKDVVVWGRMYAISSGGMAEAPGGMSDMAAEMREAGLADSQLETALIQAGDYGGWVAHNIAEHWSQPLLSWFQNGLEIIPLILIGMALYRLGLFDGRLDRRRQARWGWVGLLVGLAATLAIALWTLGEGLDYLAVLWSYDGTSRVASLPMVLGLSALLALWGPHANGWLGTRTAAAGRMAFSNYLGTSILMLFVFHGWALGLFGELTRPALYGVALATCAIMLAWSKPWLAHYRFGPLEWLWRCLTYARVFPIRRNSPGSHEVQGASHQRSA</sequence>
<dbReference type="RefSeq" id="WP_160677300.1">
    <property type="nucleotide sequence ID" value="NZ_WTYN01000005.1"/>
</dbReference>